<dbReference type="Pfam" id="PF13354">
    <property type="entry name" value="Beta-lactamase2"/>
    <property type="match status" value="1"/>
</dbReference>
<keyword evidence="3" id="KW-1185">Reference proteome</keyword>
<dbReference type="PANTHER" id="PTHR35333">
    <property type="entry name" value="BETA-LACTAMASE"/>
    <property type="match status" value="1"/>
</dbReference>
<dbReference type="SUPFAM" id="SSF56601">
    <property type="entry name" value="beta-lactamase/transpeptidase-like"/>
    <property type="match status" value="1"/>
</dbReference>
<dbReference type="InterPro" id="IPR012338">
    <property type="entry name" value="Beta-lactam/transpept-like"/>
</dbReference>
<dbReference type="InterPro" id="IPR045155">
    <property type="entry name" value="Beta-lactam_cat"/>
</dbReference>
<dbReference type="Proteomes" id="UP000249334">
    <property type="component" value="Unassembled WGS sequence"/>
</dbReference>
<accession>A0ABX9CHV0</accession>
<protein>
    <submittedName>
        <fullName evidence="2">Beta-lactamase</fullName>
    </submittedName>
</protein>
<comment type="caution">
    <text evidence="2">The sequence shown here is derived from an EMBL/GenBank/DDBJ whole genome shotgun (WGS) entry which is preliminary data.</text>
</comment>
<proteinExistence type="predicted"/>
<dbReference type="PANTHER" id="PTHR35333:SF3">
    <property type="entry name" value="BETA-LACTAMASE-TYPE TRANSPEPTIDASE FOLD CONTAINING PROTEIN"/>
    <property type="match status" value="1"/>
</dbReference>
<dbReference type="EMBL" id="PXXW01000024">
    <property type="protein sequence ID" value="RAN98287.1"/>
    <property type="molecule type" value="Genomic_DNA"/>
</dbReference>
<evidence type="ECO:0000313" key="2">
    <source>
        <dbReference type="EMBL" id="RAN98287.1"/>
    </source>
</evidence>
<name>A0ABX9CHV0_9ACTN</name>
<organism evidence="2 3">
    <name type="scientific">Micromonospora saelicesensis</name>
    <dbReference type="NCBI Taxonomy" id="285676"/>
    <lineage>
        <taxon>Bacteria</taxon>
        <taxon>Bacillati</taxon>
        <taxon>Actinomycetota</taxon>
        <taxon>Actinomycetes</taxon>
        <taxon>Micromonosporales</taxon>
        <taxon>Micromonosporaceae</taxon>
        <taxon>Micromonospora</taxon>
    </lineage>
</organism>
<dbReference type="InterPro" id="IPR000871">
    <property type="entry name" value="Beta-lactam_class-A"/>
</dbReference>
<feature type="domain" description="Beta-lactamase class A catalytic" evidence="1">
    <location>
        <begin position="23"/>
        <end position="132"/>
    </location>
</feature>
<evidence type="ECO:0000313" key="3">
    <source>
        <dbReference type="Proteomes" id="UP000249334"/>
    </source>
</evidence>
<reference evidence="2 3" key="1">
    <citation type="submission" date="2018-03" db="EMBL/GenBank/DDBJ databases">
        <title>Genomic framework for the identification of Micromonospora saelicesensis and Micromonospora noduli.</title>
        <authorList>
            <person name="Riesco R."/>
            <person name="Trujillo M.E."/>
        </authorList>
    </citation>
    <scope>NUCLEOTIDE SEQUENCE [LARGE SCALE GENOMIC DNA]</scope>
    <source>
        <strain evidence="2 3">GAR05</strain>
    </source>
</reference>
<sequence length="168" mass="17946">MSAIAVVRNAQDLLAEAGLHGAFLVRDLDTGAEIGFDADTPYPAASLVKVPLAVAVLERVARGELDPATPVDVAPGRIITPGPTGLSRFRHPARIAVDDLLYLSTCINDSVAADALFDLVPPTAVTTELRSWCLVGRRTVSVRSAAIRQCCGRSSRHPKHVQMRLGRE</sequence>
<dbReference type="Gene3D" id="3.40.710.10">
    <property type="entry name" value="DD-peptidase/beta-lactamase superfamily"/>
    <property type="match status" value="1"/>
</dbReference>
<evidence type="ECO:0000259" key="1">
    <source>
        <dbReference type="Pfam" id="PF13354"/>
    </source>
</evidence>
<gene>
    <name evidence="2" type="ORF">GAR05_03024</name>
</gene>